<reference evidence="2" key="1">
    <citation type="submission" date="2023-07" db="EMBL/GenBank/DDBJ databases">
        <authorList>
            <person name="Kim M."/>
        </authorList>
    </citation>
    <scope>NUCLEOTIDE SEQUENCE</scope>
    <source>
        <strain evidence="2">BIUV-7</strain>
    </source>
</reference>
<protein>
    <submittedName>
        <fullName evidence="2">Class I SAM-dependent methyltransferase</fullName>
        <ecNumber evidence="2">2.1.-.-</ecNumber>
    </submittedName>
</protein>
<dbReference type="GO" id="GO:0032259">
    <property type="term" value="P:methylation"/>
    <property type="evidence" value="ECO:0007669"/>
    <property type="project" value="UniProtKB-KW"/>
</dbReference>
<dbReference type="RefSeq" id="WP_303542198.1">
    <property type="nucleotide sequence ID" value="NZ_JAUOTP010000004.1"/>
</dbReference>
<dbReference type="InterPro" id="IPR029063">
    <property type="entry name" value="SAM-dependent_MTases_sf"/>
</dbReference>
<keyword evidence="3" id="KW-1185">Reference proteome</keyword>
<evidence type="ECO:0000313" key="2">
    <source>
        <dbReference type="EMBL" id="MDO6414741.1"/>
    </source>
</evidence>
<dbReference type="SUPFAM" id="SSF53335">
    <property type="entry name" value="S-adenosyl-L-methionine-dependent methyltransferases"/>
    <property type="match status" value="1"/>
</dbReference>
<sequence>MSGAVLHEAAGEPTLAAPVSQACTAAQFAEPDYARWADAIREPARTHRKQWEFVYILRVLESRGLLRPGVRALGFGVGFDPLTAVLAAHGVEVTATDLAPEAAAAGAWIKTSQHAPDLQALNDRGICDPDLFAANVRHEPVDMRAIPGHLRDYDLVFSSCAFEHLGTLKAGEDFVIAALDCLKPGGLAVHTTEHNLNDTWRTRRRGATVLYRRRDLQRIFDRAAAKGFGATVNWSRGAGAVDRHVDLPPYSDDGHVKLLFRGYEMTSFGLVLGR</sequence>
<evidence type="ECO:0000313" key="3">
    <source>
        <dbReference type="Proteomes" id="UP001169764"/>
    </source>
</evidence>
<comment type="caution">
    <text evidence="2">The sequence shown here is derived from an EMBL/GenBank/DDBJ whole genome shotgun (WGS) entry which is preliminary data.</text>
</comment>
<dbReference type="GO" id="GO:0008168">
    <property type="term" value="F:methyltransferase activity"/>
    <property type="evidence" value="ECO:0007669"/>
    <property type="project" value="UniProtKB-KW"/>
</dbReference>
<accession>A0ABT8Y8S5</accession>
<gene>
    <name evidence="2" type="ORF">Q4F19_10160</name>
</gene>
<organism evidence="2 3">
    <name type="scientific">Sphingomonas natans</name>
    <dbReference type="NCBI Taxonomy" id="3063330"/>
    <lineage>
        <taxon>Bacteria</taxon>
        <taxon>Pseudomonadati</taxon>
        <taxon>Pseudomonadota</taxon>
        <taxon>Alphaproteobacteria</taxon>
        <taxon>Sphingomonadales</taxon>
        <taxon>Sphingomonadaceae</taxon>
        <taxon>Sphingomonas</taxon>
    </lineage>
</organism>
<dbReference type="Pfam" id="PF08241">
    <property type="entry name" value="Methyltransf_11"/>
    <property type="match status" value="1"/>
</dbReference>
<keyword evidence="2" id="KW-0489">Methyltransferase</keyword>
<dbReference type="Gene3D" id="3.40.50.150">
    <property type="entry name" value="Vaccinia Virus protein VP39"/>
    <property type="match status" value="1"/>
</dbReference>
<proteinExistence type="predicted"/>
<evidence type="ECO:0000259" key="1">
    <source>
        <dbReference type="Pfam" id="PF08241"/>
    </source>
</evidence>
<dbReference type="Proteomes" id="UP001169764">
    <property type="component" value="Unassembled WGS sequence"/>
</dbReference>
<dbReference type="EC" id="2.1.-.-" evidence="2"/>
<feature type="domain" description="Methyltransferase type 11" evidence="1">
    <location>
        <begin position="74"/>
        <end position="189"/>
    </location>
</feature>
<dbReference type="EMBL" id="JAUOTP010000004">
    <property type="protein sequence ID" value="MDO6414741.1"/>
    <property type="molecule type" value="Genomic_DNA"/>
</dbReference>
<keyword evidence="2" id="KW-0808">Transferase</keyword>
<name>A0ABT8Y8S5_9SPHN</name>
<dbReference type="InterPro" id="IPR013216">
    <property type="entry name" value="Methyltransf_11"/>
</dbReference>